<keyword evidence="7" id="KW-0677">Repeat</keyword>
<dbReference type="PROSITE" id="PS50089">
    <property type="entry name" value="ZF_RING_2"/>
    <property type="match status" value="1"/>
</dbReference>
<evidence type="ECO:0000256" key="9">
    <source>
        <dbReference type="ARBA" id="ARBA00022786"/>
    </source>
</evidence>
<comment type="function">
    <text evidence="2">Might act as an E3 ubiquitin-protein ligase, or as part of E3 complex, which accepts ubiquitin from specific E2 ubiquitin-conjugating enzymes and then transfers it to substrates.</text>
</comment>
<evidence type="ECO:0000256" key="4">
    <source>
        <dbReference type="ARBA" id="ARBA00012251"/>
    </source>
</evidence>
<dbReference type="Pfam" id="PF19422">
    <property type="entry name" value="Ariadne"/>
    <property type="match status" value="1"/>
</dbReference>
<dbReference type="InterPro" id="IPR044066">
    <property type="entry name" value="TRIAD_supradom"/>
</dbReference>
<evidence type="ECO:0000256" key="10">
    <source>
        <dbReference type="ARBA" id="ARBA00022833"/>
    </source>
</evidence>
<evidence type="ECO:0000256" key="11">
    <source>
        <dbReference type="PROSITE-ProRule" id="PRU00175"/>
    </source>
</evidence>
<dbReference type="Gene3D" id="1.20.120.1750">
    <property type="match status" value="1"/>
</dbReference>
<evidence type="ECO:0000256" key="12">
    <source>
        <dbReference type="SAM" id="MobiDB-lite"/>
    </source>
</evidence>
<evidence type="ECO:0000256" key="5">
    <source>
        <dbReference type="ARBA" id="ARBA00022679"/>
    </source>
</evidence>
<organism evidence="15 16">
    <name type="scientific">Astrephomene gubernaculifera</name>
    <dbReference type="NCBI Taxonomy" id="47775"/>
    <lineage>
        <taxon>Eukaryota</taxon>
        <taxon>Viridiplantae</taxon>
        <taxon>Chlorophyta</taxon>
        <taxon>core chlorophytes</taxon>
        <taxon>Chlorophyceae</taxon>
        <taxon>CS clade</taxon>
        <taxon>Chlamydomonadales</taxon>
        <taxon>Astrephomenaceae</taxon>
        <taxon>Astrephomene</taxon>
    </lineage>
</organism>
<evidence type="ECO:0000313" key="16">
    <source>
        <dbReference type="Proteomes" id="UP001054857"/>
    </source>
</evidence>
<keyword evidence="5" id="KW-0808">Transferase</keyword>
<dbReference type="AlphaFoldDB" id="A0AAD3DL36"/>
<dbReference type="InterPro" id="IPR045840">
    <property type="entry name" value="Ariadne"/>
</dbReference>
<feature type="compositionally biased region" description="Low complexity" evidence="12">
    <location>
        <begin position="260"/>
        <end position="284"/>
    </location>
</feature>
<evidence type="ECO:0000313" key="15">
    <source>
        <dbReference type="EMBL" id="GFR42608.1"/>
    </source>
</evidence>
<evidence type="ECO:0000256" key="6">
    <source>
        <dbReference type="ARBA" id="ARBA00022723"/>
    </source>
</evidence>
<evidence type="ECO:0000256" key="7">
    <source>
        <dbReference type="ARBA" id="ARBA00022737"/>
    </source>
</evidence>
<reference evidence="15 16" key="1">
    <citation type="journal article" date="2021" name="Sci. Rep.">
        <title>Genome sequencing of the multicellular alga Astrephomene provides insights into convergent evolution of germ-soma differentiation.</title>
        <authorList>
            <person name="Yamashita S."/>
            <person name="Yamamoto K."/>
            <person name="Matsuzaki R."/>
            <person name="Suzuki S."/>
            <person name="Yamaguchi H."/>
            <person name="Hirooka S."/>
            <person name="Minakuchi Y."/>
            <person name="Miyagishima S."/>
            <person name="Kawachi M."/>
            <person name="Toyoda A."/>
            <person name="Nozaki H."/>
        </authorList>
    </citation>
    <scope>NUCLEOTIDE SEQUENCE [LARGE SCALE GENOMIC DNA]</scope>
    <source>
        <strain evidence="15 16">NIES-4017</strain>
    </source>
</reference>
<dbReference type="Gene3D" id="3.30.40.10">
    <property type="entry name" value="Zinc/RING finger domain, C3HC4 (zinc finger)"/>
    <property type="match status" value="1"/>
</dbReference>
<feature type="domain" description="RING-type" evidence="14">
    <location>
        <begin position="182"/>
        <end position="444"/>
    </location>
</feature>
<dbReference type="CDD" id="cd20346">
    <property type="entry name" value="BRcat_RBR_ANKIB1"/>
    <property type="match status" value="1"/>
</dbReference>
<protein>
    <recommendedName>
        <fullName evidence="4">RBR-type E3 ubiquitin transferase</fullName>
        <ecNumber evidence="4">2.3.2.31</ecNumber>
    </recommendedName>
</protein>
<keyword evidence="8 11" id="KW-0863">Zinc-finger</keyword>
<dbReference type="InterPro" id="IPR001841">
    <property type="entry name" value="Znf_RING"/>
</dbReference>
<dbReference type="Pfam" id="PF21235">
    <property type="entry name" value="UBA_ARI1"/>
    <property type="match status" value="1"/>
</dbReference>
<evidence type="ECO:0000259" key="13">
    <source>
        <dbReference type="PROSITE" id="PS50089"/>
    </source>
</evidence>
<dbReference type="SMART" id="SM00647">
    <property type="entry name" value="IBR"/>
    <property type="match status" value="2"/>
</dbReference>
<dbReference type="EMBL" id="BMAR01000003">
    <property type="protein sequence ID" value="GFR42608.1"/>
    <property type="molecule type" value="Genomic_DNA"/>
</dbReference>
<dbReference type="SUPFAM" id="SSF57850">
    <property type="entry name" value="RING/U-box"/>
    <property type="match status" value="3"/>
</dbReference>
<feature type="region of interest" description="Disordered" evidence="12">
    <location>
        <begin position="256"/>
        <end position="287"/>
    </location>
</feature>
<dbReference type="PROSITE" id="PS51873">
    <property type="entry name" value="TRIAD"/>
    <property type="match status" value="1"/>
</dbReference>
<dbReference type="Proteomes" id="UP001054857">
    <property type="component" value="Unassembled WGS sequence"/>
</dbReference>
<comment type="caution">
    <text evidence="15">The sequence shown here is derived from an EMBL/GenBank/DDBJ whole genome shotgun (WGS) entry which is preliminary data.</text>
</comment>
<keyword evidence="9" id="KW-0833">Ubl conjugation pathway</keyword>
<evidence type="ECO:0000256" key="3">
    <source>
        <dbReference type="ARBA" id="ARBA00005884"/>
    </source>
</evidence>
<keyword evidence="6" id="KW-0479">Metal-binding</keyword>
<feature type="non-terminal residue" evidence="15">
    <location>
        <position position="1"/>
    </location>
</feature>
<gene>
    <name evidence="15" type="ORF">Agub_g3539</name>
</gene>
<feature type="compositionally biased region" description="Acidic residues" evidence="12">
    <location>
        <begin position="61"/>
        <end position="83"/>
    </location>
</feature>
<dbReference type="Pfam" id="PF01485">
    <property type="entry name" value="IBR"/>
    <property type="match status" value="1"/>
</dbReference>
<keyword evidence="10" id="KW-0862">Zinc</keyword>
<dbReference type="GO" id="GO:0016567">
    <property type="term" value="P:protein ubiquitination"/>
    <property type="evidence" value="ECO:0007669"/>
    <property type="project" value="InterPro"/>
</dbReference>
<keyword evidence="16" id="KW-1185">Reference proteome</keyword>
<dbReference type="CDD" id="cd16773">
    <property type="entry name" value="RING-HC_RBR_TRIAD1"/>
    <property type="match status" value="1"/>
</dbReference>
<comment type="similarity">
    <text evidence="3">Belongs to the RBR family. Ariadne subfamily.</text>
</comment>
<evidence type="ECO:0000256" key="8">
    <source>
        <dbReference type="ARBA" id="ARBA00022771"/>
    </source>
</evidence>
<name>A0AAD3DL36_9CHLO</name>
<evidence type="ECO:0000256" key="2">
    <source>
        <dbReference type="ARBA" id="ARBA00003976"/>
    </source>
</evidence>
<sequence length="630" mass="69725">FVSPLFDILPRSIAQLSYFPQTTLYQAPRLIVRFQQILGIVARQAGWPLMSSNKSLPMRDVDEDSQQEVSDYDASDDGYEYESSDSGMHVDHHGDEAGPSTSGGPGWTVLNQEAIVRLQAEAVHEVVSILGVKPSVAKIVLMFFRWDKEQLLTKVAERDPETVLKQAGVAVDTLDADTPSCSSITCQVCFADVGPSEATTMDCGHTFCNDCWRQHIKVQIREGQARTIRCMSHKCGVVCDEEKVCALLRGDQGGGGGQAGASSSAGGAGPSNGAAPSDGSSGSSSAGGSGSGGCRTCAEAAEALDKYTNSLALSYVEDNAKVNFCPSVPWCGHAIQVDGDPFVEPECKCGKVFCFKCLKDPHTPCTCKMWDEWDEKIHGDSETRNWFMANTKPCPKCQKPVEKNGGCNLVMCKCGQAFCWLCGAATGTAHSWQKIEGHSCGRWKDEMDRKIDEASRNHARYMHYFERYKLHMDSYGKEGIKRADLLNRIGNMVETGIEARDYTWLVRALDQLKVARGVLSNSYAFAYFFFGGEMYKEDFSEQDNRRNQYLFEDYQQRLEEEVERLSGLVEECSESLTIDTDARVRVINSTVSIESRIVKFFDMIETDLYGKLQSCSAQIAVYRPKRNLVA</sequence>
<feature type="domain" description="RING-type" evidence="13">
    <location>
        <begin position="186"/>
        <end position="234"/>
    </location>
</feature>
<dbReference type="EC" id="2.3.2.31" evidence="4"/>
<dbReference type="Pfam" id="PF22191">
    <property type="entry name" value="IBR_1"/>
    <property type="match status" value="1"/>
</dbReference>
<dbReference type="InterPro" id="IPR031127">
    <property type="entry name" value="E3_UB_ligase_RBR"/>
</dbReference>
<dbReference type="Pfam" id="PF00097">
    <property type="entry name" value="zf-C3HC4"/>
    <property type="match status" value="1"/>
</dbReference>
<dbReference type="GO" id="GO:0061630">
    <property type="term" value="F:ubiquitin protein ligase activity"/>
    <property type="evidence" value="ECO:0007669"/>
    <property type="project" value="UniProtKB-EC"/>
</dbReference>
<dbReference type="GO" id="GO:0008270">
    <property type="term" value="F:zinc ion binding"/>
    <property type="evidence" value="ECO:0007669"/>
    <property type="project" value="UniProtKB-KW"/>
</dbReference>
<accession>A0AAD3DL36</accession>
<dbReference type="InterPro" id="IPR013083">
    <property type="entry name" value="Znf_RING/FYVE/PHD"/>
</dbReference>
<evidence type="ECO:0000259" key="14">
    <source>
        <dbReference type="PROSITE" id="PS51873"/>
    </source>
</evidence>
<dbReference type="PANTHER" id="PTHR11685">
    <property type="entry name" value="RBR FAMILY RING FINGER AND IBR DOMAIN-CONTAINING"/>
    <property type="match status" value="1"/>
</dbReference>
<dbReference type="InterPro" id="IPR002867">
    <property type="entry name" value="IBR_dom"/>
</dbReference>
<dbReference type="InterPro" id="IPR048962">
    <property type="entry name" value="ARIH1-like_UBL"/>
</dbReference>
<dbReference type="FunFam" id="3.30.40.10:FF:000019">
    <property type="entry name" value="RBR-type E3 ubiquitin transferase"/>
    <property type="match status" value="1"/>
</dbReference>
<feature type="region of interest" description="Disordered" evidence="12">
    <location>
        <begin position="56"/>
        <end position="105"/>
    </location>
</feature>
<comment type="catalytic activity">
    <reaction evidence="1">
        <text>[E2 ubiquitin-conjugating enzyme]-S-ubiquitinyl-L-cysteine + [acceptor protein]-L-lysine = [E2 ubiquitin-conjugating enzyme]-L-cysteine + [acceptor protein]-N(6)-ubiquitinyl-L-lysine.</text>
        <dbReference type="EC" id="2.3.2.31"/>
    </reaction>
</comment>
<dbReference type="InterPro" id="IPR018957">
    <property type="entry name" value="Znf_C3HC4_RING-type"/>
</dbReference>
<dbReference type="CDD" id="cd22586">
    <property type="entry name" value="Rcat_RBR_ARI1-like"/>
    <property type="match status" value="1"/>
</dbReference>
<proteinExistence type="inferred from homology"/>
<evidence type="ECO:0000256" key="1">
    <source>
        <dbReference type="ARBA" id="ARBA00001798"/>
    </source>
</evidence>